<name>A0A2P2PR99_RHIMU</name>
<keyword evidence="1" id="KW-1133">Transmembrane helix</keyword>
<sequence length="48" mass="5776">MDRGDQLVVDLGWLRIRFFMVLHFMIAITHFTNITLLSYFHLYCRTGL</sequence>
<accession>A0A2P2PR99</accession>
<dbReference type="EMBL" id="GGEC01076774">
    <property type="protein sequence ID" value="MBX57258.1"/>
    <property type="molecule type" value="Transcribed_RNA"/>
</dbReference>
<keyword evidence="1" id="KW-0472">Membrane</keyword>
<organism evidence="2">
    <name type="scientific">Rhizophora mucronata</name>
    <name type="common">Asiatic mangrove</name>
    <dbReference type="NCBI Taxonomy" id="61149"/>
    <lineage>
        <taxon>Eukaryota</taxon>
        <taxon>Viridiplantae</taxon>
        <taxon>Streptophyta</taxon>
        <taxon>Embryophyta</taxon>
        <taxon>Tracheophyta</taxon>
        <taxon>Spermatophyta</taxon>
        <taxon>Magnoliopsida</taxon>
        <taxon>eudicotyledons</taxon>
        <taxon>Gunneridae</taxon>
        <taxon>Pentapetalae</taxon>
        <taxon>rosids</taxon>
        <taxon>fabids</taxon>
        <taxon>Malpighiales</taxon>
        <taxon>Rhizophoraceae</taxon>
        <taxon>Rhizophora</taxon>
    </lineage>
</organism>
<evidence type="ECO:0000313" key="2">
    <source>
        <dbReference type="EMBL" id="MBX57258.1"/>
    </source>
</evidence>
<dbReference type="AlphaFoldDB" id="A0A2P2PR99"/>
<proteinExistence type="predicted"/>
<reference evidence="2" key="1">
    <citation type="submission" date="2018-02" db="EMBL/GenBank/DDBJ databases">
        <title>Rhizophora mucronata_Transcriptome.</title>
        <authorList>
            <person name="Meera S.P."/>
            <person name="Sreeshan A."/>
            <person name="Augustine A."/>
        </authorList>
    </citation>
    <scope>NUCLEOTIDE SEQUENCE</scope>
    <source>
        <tissue evidence="2">Leaf</tissue>
    </source>
</reference>
<keyword evidence="1" id="KW-0812">Transmembrane</keyword>
<feature type="transmembrane region" description="Helical" evidence="1">
    <location>
        <begin position="20"/>
        <end position="42"/>
    </location>
</feature>
<evidence type="ECO:0000256" key="1">
    <source>
        <dbReference type="SAM" id="Phobius"/>
    </source>
</evidence>
<protein>
    <submittedName>
        <fullName evidence="2">Uncharacterized protein</fullName>
    </submittedName>
</protein>